<dbReference type="GO" id="GO:0003677">
    <property type="term" value="F:DNA binding"/>
    <property type="evidence" value="ECO:0007669"/>
    <property type="project" value="InterPro"/>
</dbReference>
<evidence type="ECO:0000313" key="2">
    <source>
        <dbReference type="Proteomes" id="UP000265703"/>
    </source>
</evidence>
<dbReference type="InterPro" id="IPR010982">
    <property type="entry name" value="Lambda_DNA-bd_dom_sf"/>
</dbReference>
<dbReference type="AlphaFoldDB" id="A0A397TAA1"/>
<evidence type="ECO:0000313" key="1">
    <source>
        <dbReference type="EMBL" id="RIA93335.1"/>
    </source>
</evidence>
<protein>
    <submittedName>
        <fullName evidence="1">Uncharacterized protein</fullName>
    </submittedName>
</protein>
<accession>A0A397TAA1</accession>
<dbReference type="Gene3D" id="1.10.260.40">
    <property type="entry name" value="lambda repressor-like DNA-binding domains"/>
    <property type="match status" value="1"/>
</dbReference>
<proteinExistence type="predicted"/>
<comment type="caution">
    <text evidence="1">The sequence shown here is derived from an EMBL/GenBank/DDBJ whole genome shotgun (WGS) entry which is preliminary data.</text>
</comment>
<keyword evidence="2" id="KW-1185">Reference proteome</keyword>
<organism evidence="1 2">
    <name type="scientific">Glomus cerebriforme</name>
    <dbReference type="NCBI Taxonomy" id="658196"/>
    <lineage>
        <taxon>Eukaryota</taxon>
        <taxon>Fungi</taxon>
        <taxon>Fungi incertae sedis</taxon>
        <taxon>Mucoromycota</taxon>
        <taxon>Glomeromycotina</taxon>
        <taxon>Glomeromycetes</taxon>
        <taxon>Glomerales</taxon>
        <taxon>Glomeraceae</taxon>
        <taxon>Glomus</taxon>
    </lineage>
</organism>
<gene>
    <name evidence="1" type="ORF">C1645_735617</name>
</gene>
<sequence>MTSKKNDYQSYLATEPIIINEIEFRRVVINPECQEKHPDITDETILELVKQLDNKNIIEELSNPNYQGNLGLPLNPTPLQVAKYEICQNILNYTLKSKFTIEELAEQIDLNVPKAKELLLCHIDKFALEQLVDFASKLFTSFHLGVIKAEPREKERVKN</sequence>
<dbReference type="Proteomes" id="UP000265703">
    <property type="component" value="Unassembled WGS sequence"/>
</dbReference>
<dbReference type="EMBL" id="QKYT01000106">
    <property type="protein sequence ID" value="RIA93335.1"/>
    <property type="molecule type" value="Genomic_DNA"/>
</dbReference>
<reference evidence="1 2" key="1">
    <citation type="submission" date="2018-06" db="EMBL/GenBank/DDBJ databases">
        <title>Comparative genomics reveals the genomic features of Rhizophagus irregularis, R. cerebriforme, R. diaphanum and Gigaspora rosea, and their symbiotic lifestyle signature.</title>
        <authorList>
            <person name="Morin E."/>
            <person name="San Clemente H."/>
            <person name="Chen E.C.H."/>
            <person name="De La Providencia I."/>
            <person name="Hainaut M."/>
            <person name="Kuo A."/>
            <person name="Kohler A."/>
            <person name="Murat C."/>
            <person name="Tang N."/>
            <person name="Roy S."/>
            <person name="Loubradou J."/>
            <person name="Henrissat B."/>
            <person name="Grigoriev I.V."/>
            <person name="Corradi N."/>
            <person name="Roux C."/>
            <person name="Martin F.M."/>
        </authorList>
    </citation>
    <scope>NUCLEOTIDE SEQUENCE [LARGE SCALE GENOMIC DNA]</scope>
    <source>
        <strain evidence="1 2">DAOM 227022</strain>
    </source>
</reference>
<name>A0A397TAA1_9GLOM</name>